<feature type="transmembrane region" description="Helical" evidence="2">
    <location>
        <begin position="25"/>
        <end position="42"/>
    </location>
</feature>
<sequence>MWRTPAQVGVFLYPERMTFDPHFDFAWLGPLYLVAVAWPLTVIDIRERRLPNRLTLPVFPITLLGQGAAVLLGEDLWRSLAAVLAAFIAFAIALVLNYIAGLGMGDVKLIAGITLALAWFSPLLPAVAILVAFVAAGAASLVLLALRKTRMGSSIALGPYLLFGFVVCFIAQG</sequence>
<evidence type="ECO:0000259" key="3">
    <source>
        <dbReference type="Pfam" id="PF01478"/>
    </source>
</evidence>
<accession>A0A6J6IVZ4</accession>
<keyword evidence="2" id="KW-0472">Membrane</keyword>
<dbReference type="EMBL" id="CAEZVN010000023">
    <property type="protein sequence ID" value="CAB4628877.1"/>
    <property type="molecule type" value="Genomic_DNA"/>
</dbReference>
<dbReference type="GO" id="GO:0006465">
    <property type="term" value="P:signal peptide processing"/>
    <property type="evidence" value="ECO:0007669"/>
    <property type="project" value="TreeGrafter"/>
</dbReference>
<dbReference type="AlphaFoldDB" id="A0A6J6IVZ4"/>
<organism evidence="4">
    <name type="scientific">freshwater metagenome</name>
    <dbReference type="NCBI Taxonomy" id="449393"/>
    <lineage>
        <taxon>unclassified sequences</taxon>
        <taxon>metagenomes</taxon>
        <taxon>ecological metagenomes</taxon>
    </lineage>
</organism>
<proteinExistence type="inferred from homology"/>
<dbReference type="Gene3D" id="1.20.120.1220">
    <property type="match status" value="1"/>
</dbReference>
<keyword evidence="2" id="KW-0812">Transmembrane</keyword>
<evidence type="ECO:0000256" key="1">
    <source>
        <dbReference type="ARBA" id="ARBA00005801"/>
    </source>
</evidence>
<evidence type="ECO:0000313" key="4">
    <source>
        <dbReference type="EMBL" id="CAB4628877.1"/>
    </source>
</evidence>
<keyword evidence="2" id="KW-1133">Transmembrane helix</keyword>
<feature type="transmembrane region" description="Helical" evidence="2">
    <location>
        <begin position="79"/>
        <end position="100"/>
    </location>
</feature>
<name>A0A6J6IVZ4_9ZZZZ</name>
<dbReference type="InterPro" id="IPR000045">
    <property type="entry name" value="Prepilin_IV_endopep_pep"/>
</dbReference>
<dbReference type="Pfam" id="PF01478">
    <property type="entry name" value="Peptidase_A24"/>
    <property type="match status" value="1"/>
</dbReference>
<reference evidence="4" key="1">
    <citation type="submission" date="2020-05" db="EMBL/GenBank/DDBJ databases">
        <authorList>
            <person name="Chiriac C."/>
            <person name="Salcher M."/>
            <person name="Ghai R."/>
            <person name="Kavagutti S V."/>
        </authorList>
    </citation>
    <scope>NUCLEOTIDE SEQUENCE</scope>
</reference>
<comment type="similarity">
    <text evidence="1">Belongs to the peptidase A24 family.</text>
</comment>
<dbReference type="PRINTS" id="PR00864">
    <property type="entry name" value="PREPILNPTASE"/>
</dbReference>
<dbReference type="PANTHER" id="PTHR30487">
    <property type="entry name" value="TYPE 4 PREPILIN-LIKE PROTEINS LEADER PEPTIDE-PROCESSING ENZYME"/>
    <property type="match status" value="1"/>
</dbReference>
<dbReference type="GO" id="GO:0005886">
    <property type="term" value="C:plasma membrane"/>
    <property type="evidence" value="ECO:0007669"/>
    <property type="project" value="TreeGrafter"/>
</dbReference>
<feature type="transmembrane region" description="Helical" evidence="2">
    <location>
        <begin position="54"/>
        <end position="73"/>
    </location>
</feature>
<evidence type="ECO:0000256" key="2">
    <source>
        <dbReference type="SAM" id="Phobius"/>
    </source>
</evidence>
<dbReference type="InterPro" id="IPR014032">
    <property type="entry name" value="Peptidase_A24A_bac"/>
</dbReference>
<feature type="transmembrane region" description="Helical" evidence="2">
    <location>
        <begin position="112"/>
        <end position="145"/>
    </location>
</feature>
<feature type="domain" description="Prepilin type IV endopeptidase peptidase" evidence="3">
    <location>
        <begin position="32"/>
        <end position="136"/>
    </location>
</feature>
<dbReference type="InterPro" id="IPR050882">
    <property type="entry name" value="Prepilin_peptidase/N-MTase"/>
</dbReference>
<gene>
    <name evidence="4" type="ORF">UFOPK2001_00385</name>
</gene>
<dbReference type="GO" id="GO:0004190">
    <property type="term" value="F:aspartic-type endopeptidase activity"/>
    <property type="evidence" value="ECO:0007669"/>
    <property type="project" value="InterPro"/>
</dbReference>
<protein>
    <submittedName>
        <fullName evidence="4">Unannotated protein</fullName>
    </submittedName>
</protein>
<feature type="transmembrane region" description="Helical" evidence="2">
    <location>
        <begin position="151"/>
        <end position="171"/>
    </location>
</feature>
<dbReference type="PANTHER" id="PTHR30487:SF0">
    <property type="entry name" value="PREPILIN LEADER PEPTIDASE_N-METHYLTRANSFERASE-RELATED"/>
    <property type="match status" value="1"/>
</dbReference>